<keyword evidence="4 7" id="KW-0812">Transmembrane</keyword>
<feature type="transmembrane region" description="Helical" evidence="7">
    <location>
        <begin position="52"/>
        <end position="74"/>
    </location>
</feature>
<evidence type="ECO:0000256" key="2">
    <source>
        <dbReference type="ARBA" id="ARBA00022475"/>
    </source>
</evidence>
<feature type="transmembrane region" description="Helical" evidence="7">
    <location>
        <begin position="178"/>
        <end position="196"/>
    </location>
</feature>
<reference evidence="8 9" key="1">
    <citation type="submission" date="2019-08" db="EMBL/GenBank/DDBJ databases">
        <title>In-depth cultivation of the pig gut microbiome towards novel bacterial diversity and tailored functional studies.</title>
        <authorList>
            <person name="Wylensek D."/>
            <person name="Hitch T.C.A."/>
            <person name="Clavel T."/>
        </authorList>
    </citation>
    <scope>NUCLEOTIDE SEQUENCE [LARGE SCALE GENOMIC DNA]</scope>
    <source>
        <strain evidence="8 9">CA-Schmier-601-WT-3</strain>
    </source>
</reference>
<dbReference type="UniPathway" id="UPA00664"/>
<evidence type="ECO:0000256" key="5">
    <source>
        <dbReference type="ARBA" id="ARBA00022989"/>
    </source>
</evidence>
<proteinExistence type="inferred from homology"/>
<evidence type="ECO:0000256" key="1">
    <source>
        <dbReference type="ARBA" id="ARBA00007150"/>
    </source>
</evidence>
<dbReference type="GO" id="GO:0042158">
    <property type="term" value="P:lipoprotein biosynthetic process"/>
    <property type="evidence" value="ECO:0007669"/>
    <property type="project" value="UniProtKB-UniRule"/>
</dbReference>
<feature type="transmembrane region" description="Helical" evidence="7">
    <location>
        <begin position="20"/>
        <end position="40"/>
    </location>
</feature>
<dbReference type="Pfam" id="PF01790">
    <property type="entry name" value="LGT"/>
    <property type="match status" value="1"/>
</dbReference>
<feature type="transmembrane region" description="Helical" evidence="7">
    <location>
        <begin position="237"/>
        <end position="257"/>
    </location>
</feature>
<keyword evidence="6 7" id="KW-0472">Membrane</keyword>
<comment type="function">
    <text evidence="7">Catalyzes the transfer of the diacylglyceryl group from phosphatidylglycerol to the sulfhydryl group of the N-terminal cysteine of a prolipoprotein, the first step in the formation of mature lipoproteins.</text>
</comment>
<dbReference type="PANTHER" id="PTHR30589">
    <property type="entry name" value="PROLIPOPROTEIN DIACYLGLYCERYL TRANSFERASE"/>
    <property type="match status" value="1"/>
</dbReference>
<dbReference type="EC" id="2.5.1.145" evidence="7"/>
<evidence type="ECO:0000256" key="4">
    <source>
        <dbReference type="ARBA" id="ARBA00022692"/>
    </source>
</evidence>
<dbReference type="Proteomes" id="UP000442619">
    <property type="component" value="Unassembled WGS sequence"/>
</dbReference>
<dbReference type="GO" id="GO:0008961">
    <property type="term" value="F:phosphatidylglycerol-prolipoprotein diacylglyceryl transferase activity"/>
    <property type="evidence" value="ECO:0007669"/>
    <property type="project" value="UniProtKB-UniRule"/>
</dbReference>
<dbReference type="PANTHER" id="PTHR30589:SF0">
    <property type="entry name" value="PHOSPHATIDYLGLYCEROL--PROLIPOPROTEIN DIACYLGLYCERYL TRANSFERASE"/>
    <property type="match status" value="1"/>
</dbReference>
<keyword evidence="8" id="KW-0449">Lipoprotein</keyword>
<keyword evidence="5 7" id="KW-1133">Transmembrane helix</keyword>
<feature type="binding site" evidence="7">
    <location>
        <position position="136"/>
    </location>
    <ligand>
        <name>a 1,2-diacyl-sn-glycero-3-phospho-(1'-sn-glycerol)</name>
        <dbReference type="ChEBI" id="CHEBI:64716"/>
    </ligand>
</feature>
<evidence type="ECO:0000256" key="3">
    <source>
        <dbReference type="ARBA" id="ARBA00022679"/>
    </source>
</evidence>
<gene>
    <name evidence="7" type="primary">lgt</name>
    <name evidence="8" type="ORF">FYJ79_09895</name>
</gene>
<organism evidence="8 9">
    <name type="scientific">Sharpea porci</name>
    <dbReference type="NCBI Taxonomy" id="2652286"/>
    <lineage>
        <taxon>Bacteria</taxon>
        <taxon>Bacillati</taxon>
        <taxon>Bacillota</taxon>
        <taxon>Erysipelotrichia</taxon>
        <taxon>Erysipelotrichales</taxon>
        <taxon>Coprobacillaceae</taxon>
        <taxon>Sharpea</taxon>
    </lineage>
</organism>
<keyword evidence="3 7" id="KW-0808">Transferase</keyword>
<keyword evidence="2 7" id="KW-1003">Cell membrane</keyword>
<dbReference type="PROSITE" id="PS01311">
    <property type="entry name" value="LGT"/>
    <property type="match status" value="1"/>
</dbReference>
<dbReference type="InterPro" id="IPR001640">
    <property type="entry name" value="Lgt"/>
</dbReference>
<evidence type="ECO:0000313" key="8">
    <source>
        <dbReference type="EMBL" id="MST89880.1"/>
    </source>
</evidence>
<comment type="caution">
    <text evidence="8">The sequence shown here is derived from an EMBL/GenBank/DDBJ whole genome shotgun (WGS) entry which is preliminary data.</text>
</comment>
<dbReference type="GO" id="GO:0005886">
    <property type="term" value="C:plasma membrane"/>
    <property type="evidence" value="ECO:0007669"/>
    <property type="project" value="UniProtKB-SubCell"/>
</dbReference>
<dbReference type="NCBIfam" id="TIGR00544">
    <property type="entry name" value="lgt"/>
    <property type="match status" value="1"/>
</dbReference>
<comment type="subcellular location">
    <subcellularLocation>
        <location evidence="7">Cell membrane</location>
        <topology evidence="7">Multi-pass membrane protein</topology>
    </subcellularLocation>
</comment>
<comment type="pathway">
    <text evidence="7">Protein modification; lipoprotein biosynthesis (diacylglyceryl transfer).</text>
</comment>
<feature type="transmembrane region" description="Helical" evidence="7">
    <location>
        <begin position="208"/>
        <end position="225"/>
    </location>
</feature>
<dbReference type="AlphaFoldDB" id="A0A844FXA9"/>
<accession>A0A844FXA9</accession>
<feature type="transmembrane region" description="Helical" evidence="7">
    <location>
        <begin position="115"/>
        <end position="134"/>
    </location>
</feature>
<evidence type="ECO:0000256" key="6">
    <source>
        <dbReference type="ARBA" id="ARBA00023136"/>
    </source>
</evidence>
<dbReference type="EMBL" id="VUNM01000027">
    <property type="protein sequence ID" value="MST89880.1"/>
    <property type="molecule type" value="Genomic_DNA"/>
</dbReference>
<comment type="similarity">
    <text evidence="1 7">Belongs to the Lgt family.</text>
</comment>
<dbReference type="HAMAP" id="MF_01147">
    <property type="entry name" value="Lgt"/>
    <property type="match status" value="1"/>
</dbReference>
<dbReference type="RefSeq" id="WP_154517702.1">
    <property type="nucleotide sequence ID" value="NZ_VUNM01000027.1"/>
</dbReference>
<keyword evidence="8" id="KW-0328">Glycosyltransferase</keyword>
<feature type="transmembrane region" description="Helical" evidence="7">
    <location>
        <begin position="86"/>
        <end position="108"/>
    </location>
</feature>
<protein>
    <recommendedName>
        <fullName evidence="7">Phosphatidylglycerol--prolipoprotein diacylglyceryl transferase</fullName>
        <ecNumber evidence="7">2.5.1.145</ecNumber>
    </recommendedName>
</protein>
<name>A0A844FXA9_9FIRM</name>
<sequence>MQFFPSFNVFLKIGSLEIHYYALCIILGALIAYELGQYRFKKLGYARNILSDYFFALLLLGIIGARIWYVIFMWNELYAANPMEIFAIWHGGLAIQGGIFVGLIYSAYFFKKHEIPFLVAGDAIMPGVLVAQALGRWGNFFNHEAYGSAVSLQFLQSLHLPQFIIKNMYIENAYHHPTFLYESVGNMIVFFVIILLVRHFSKKNGTQFFSYFVGYGIVRFFVEGLRTDSLMLGPLRIAQVISLIFIAVGIAGMIYVYKKGTARTDFS</sequence>
<comment type="catalytic activity">
    <reaction evidence="7">
        <text>L-cysteinyl-[prolipoprotein] + a 1,2-diacyl-sn-glycero-3-phospho-(1'-sn-glycerol) = an S-1,2-diacyl-sn-glyceryl-L-cysteinyl-[prolipoprotein] + sn-glycerol 1-phosphate + H(+)</text>
        <dbReference type="Rhea" id="RHEA:56712"/>
        <dbReference type="Rhea" id="RHEA-COMP:14679"/>
        <dbReference type="Rhea" id="RHEA-COMP:14680"/>
        <dbReference type="ChEBI" id="CHEBI:15378"/>
        <dbReference type="ChEBI" id="CHEBI:29950"/>
        <dbReference type="ChEBI" id="CHEBI:57685"/>
        <dbReference type="ChEBI" id="CHEBI:64716"/>
        <dbReference type="ChEBI" id="CHEBI:140658"/>
        <dbReference type="EC" id="2.5.1.145"/>
    </reaction>
</comment>
<evidence type="ECO:0000313" key="9">
    <source>
        <dbReference type="Proteomes" id="UP000442619"/>
    </source>
</evidence>
<keyword evidence="9" id="KW-1185">Reference proteome</keyword>
<evidence type="ECO:0000256" key="7">
    <source>
        <dbReference type="HAMAP-Rule" id="MF_01147"/>
    </source>
</evidence>